<evidence type="ECO:0000256" key="1">
    <source>
        <dbReference type="SAM" id="MobiDB-lite"/>
    </source>
</evidence>
<reference evidence="2" key="2">
    <citation type="journal article" date="2022" name="Microbiol. Resour. Announc.">
        <title>Metagenome Sequencing to Explore Phylogenomics of Terrestrial Cyanobacteria.</title>
        <authorList>
            <person name="Ward R.D."/>
            <person name="Stajich J.E."/>
            <person name="Johansen J.R."/>
            <person name="Huntemann M."/>
            <person name="Clum A."/>
            <person name="Foster B."/>
            <person name="Foster B."/>
            <person name="Roux S."/>
            <person name="Palaniappan K."/>
            <person name="Varghese N."/>
            <person name="Mukherjee S."/>
            <person name="Reddy T.B.K."/>
            <person name="Daum C."/>
            <person name="Copeland A."/>
            <person name="Chen I.A."/>
            <person name="Ivanova N.N."/>
            <person name="Kyrpides N.C."/>
            <person name="Shapiro N."/>
            <person name="Eloe-Fadrosh E.A."/>
            <person name="Pietrasiak N."/>
        </authorList>
    </citation>
    <scope>NUCLEOTIDE SEQUENCE</scope>
    <source>
        <strain evidence="2">CPER-KK1</strain>
    </source>
</reference>
<evidence type="ECO:0000313" key="2">
    <source>
        <dbReference type="EMBL" id="MBW4544575.1"/>
    </source>
</evidence>
<feature type="compositionally biased region" description="Basic and acidic residues" evidence="1">
    <location>
        <begin position="15"/>
        <end position="30"/>
    </location>
</feature>
<dbReference type="Proteomes" id="UP000753908">
    <property type="component" value="Unassembled WGS sequence"/>
</dbReference>
<accession>A0A951U974</accession>
<dbReference type="EMBL" id="JAHHIF010000009">
    <property type="protein sequence ID" value="MBW4544575.1"/>
    <property type="molecule type" value="Genomic_DNA"/>
</dbReference>
<evidence type="ECO:0000313" key="3">
    <source>
        <dbReference type="Proteomes" id="UP000753908"/>
    </source>
</evidence>
<dbReference type="AlphaFoldDB" id="A0A951U974"/>
<gene>
    <name evidence="2" type="ORF">KME25_09040</name>
</gene>
<reference evidence="2" key="1">
    <citation type="submission" date="2021-05" db="EMBL/GenBank/DDBJ databases">
        <authorList>
            <person name="Pietrasiak N."/>
            <person name="Ward R."/>
            <person name="Stajich J.E."/>
            <person name="Kurbessoian T."/>
        </authorList>
    </citation>
    <scope>NUCLEOTIDE SEQUENCE</scope>
    <source>
        <strain evidence="2">CPER-KK1</strain>
    </source>
</reference>
<protein>
    <submittedName>
        <fullName evidence="2">Uncharacterized protein</fullName>
    </submittedName>
</protein>
<name>A0A951U974_9CYAN</name>
<sequence>MNSEEKPLINLSIHESSDPEMLERDAESKTGSKPNDQASSEDKPEGIEPDSDVIYDDRIAERTLNVASPNAAAIESGITEI</sequence>
<feature type="region of interest" description="Disordered" evidence="1">
    <location>
        <begin position="1"/>
        <end position="52"/>
    </location>
</feature>
<organism evidence="2 3">
    <name type="scientific">Symplocastrum torsivum CPER-KK1</name>
    <dbReference type="NCBI Taxonomy" id="450513"/>
    <lineage>
        <taxon>Bacteria</taxon>
        <taxon>Bacillati</taxon>
        <taxon>Cyanobacteriota</taxon>
        <taxon>Cyanophyceae</taxon>
        <taxon>Oscillatoriophycideae</taxon>
        <taxon>Oscillatoriales</taxon>
        <taxon>Microcoleaceae</taxon>
        <taxon>Symplocastrum</taxon>
    </lineage>
</organism>
<proteinExistence type="predicted"/>
<comment type="caution">
    <text evidence="2">The sequence shown here is derived from an EMBL/GenBank/DDBJ whole genome shotgun (WGS) entry which is preliminary data.</text>
</comment>